<sequence>MTYTVIDRSSGYVIDRHLTASQAASTVLQHDGASYRVVSLDASYDVGDEHQFVIKCKRLNSCEWGQISKVAAYASDADAAWPILAEQVIARCALWREGTDVMSDSSYDQMMAELAADAEE</sequence>
<name>A0A7W4I6W1_GLUDI</name>
<gene>
    <name evidence="1" type="ORF">HLH33_13800</name>
</gene>
<dbReference type="Proteomes" id="UP000550787">
    <property type="component" value="Unassembled WGS sequence"/>
</dbReference>
<dbReference type="RefSeq" id="WP_183116191.1">
    <property type="nucleotide sequence ID" value="NZ_JABEQG010000029.1"/>
</dbReference>
<reference evidence="1 2" key="1">
    <citation type="submission" date="2020-04" db="EMBL/GenBank/DDBJ databases">
        <title>Description of novel Gluconacetobacter.</title>
        <authorList>
            <person name="Sombolestani A."/>
        </authorList>
    </citation>
    <scope>NUCLEOTIDE SEQUENCE [LARGE SCALE GENOMIC DNA]</scope>
    <source>
        <strain evidence="1 2">LMG 7603</strain>
    </source>
</reference>
<comment type="caution">
    <text evidence="1">The sequence shown here is derived from an EMBL/GenBank/DDBJ whole genome shotgun (WGS) entry which is preliminary data.</text>
</comment>
<evidence type="ECO:0000313" key="1">
    <source>
        <dbReference type="EMBL" id="MBB2157373.1"/>
    </source>
</evidence>
<accession>A0A7W4I6W1</accession>
<protein>
    <submittedName>
        <fullName evidence="1">Uncharacterized protein</fullName>
    </submittedName>
</protein>
<proteinExistence type="predicted"/>
<dbReference type="EMBL" id="JABEQG010000029">
    <property type="protein sequence ID" value="MBB2157373.1"/>
    <property type="molecule type" value="Genomic_DNA"/>
</dbReference>
<evidence type="ECO:0000313" key="2">
    <source>
        <dbReference type="Proteomes" id="UP000550787"/>
    </source>
</evidence>
<dbReference type="AlphaFoldDB" id="A0A7W4I6W1"/>
<organism evidence="1 2">
    <name type="scientific">Gluconacetobacter diazotrophicus</name>
    <name type="common">Acetobacter diazotrophicus</name>
    <dbReference type="NCBI Taxonomy" id="33996"/>
    <lineage>
        <taxon>Bacteria</taxon>
        <taxon>Pseudomonadati</taxon>
        <taxon>Pseudomonadota</taxon>
        <taxon>Alphaproteobacteria</taxon>
        <taxon>Acetobacterales</taxon>
        <taxon>Acetobacteraceae</taxon>
        <taxon>Gluconacetobacter</taxon>
    </lineage>
</organism>